<comment type="caution">
    <text evidence="2">The sequence shown here is derived from an EMBL/GenBank/DDBJ whole genome shotgun (WGS) entry which is preliminary data.</text>
</comment>
<organism evidence="2 3">
    <name type="scientific">Brevibacillus fluminis</name>
    <dbReference type="NCBI Taxonomy" id="511487"/>
    <lineage>
        <taxon>Bacteria</taxon>
        <taxon>Bacillati</taxon>
        <taxon>Bacillota</taxon>
        <taxon>Bacilli</taxon>
        <taxon>Bacillales</taxon>
        <taxon>Paenibacillaceae</taxon>
        <taxon>Brevibacillus</taxon>
    </lineage>
</organism>
<keyword evidence="3" id="KW-1185">Reference proteome</keyword>
<evidence type="ECO:0000313" key="2">
    <source>
        <dbReference type="EMBL" id="RNB81619.1"/>
    </source>
</evidence>
<feature type="transmembrane region" description="Helical" evidence="1">
    <location>
        <begin position="9"/>
        <end position="29"/>
    </location>
</feature>
<sequence>MTIDPMTKMYISFLAMAFMFICNFMMIYARKLQKAVISLVLKIVAGLMLFSTFIMILIVVFA</sequence>
<evidence type="ECO:0000256" key="1">
    <source>
        <dbReference type="SAM" id="Phobius"/>
    </source>
</evidence>
<dbReference type="OrthoDB" id="2476435at2"/>
<name>A0A3M8D1Q4_9BACL</name>
<dbReference type="Proteomes" id="UP000271031">
    <property type="component" value="Unassembled WGS sequence"/>
</dbReference>
<accession>A0A3M8D1Q4</accession>
<reference evidence="2 3" key="1">
    <citation type="submission" date="2018-10" db="EMBL/GenBank/DDBJ databases">
        <title>Phylogenomics of Brevibacillus.</title>
        <authorList>
            <person name="Dunlap C."/>
        </authorList>
    </citation>
    <scope>NUCLEOTIDE SEQUENCE [LARGE SCALE GENOMIC DNA]</scope>
    <source>
        <strain evidence="2 3">JCM 15716</strain>
    </source>
</reference>
<dbReference type="EMBL" id="RHHQ01000022">
    <property type="protein sequence ID" value="RNB81619.1"/>
    <property type="molecule type" value="Genomic_DNA"/>
</dbReference>
<protein>
    <submittedName>
        <fullName evidence="2">DUF2768 family protein</fullName>
    </submittedName>
</protein>
<dbReference type="Pfam" id="PF10966">
    <property type="entry name" value="DUF2768"/>
    <property type="match status" value="1"/>
</dbReference>
<proteinExistence type="predicted"/>
<keyword evidence="1" id="KW-0812">Transmembrane</keyword>
<dbReference type="AlphaFoldDB" id="A0A3M8D1Q4"/>
<keyword evidence="1" id="KW-1133">Transmembrane helix</keyword>
<evidence type="ECO:0000313" key="3">
    <source>
        <dbReference type="Proteomes" id="UP000271031"/>
    </source>
</evidence>
<feature type="transmembrane region" description="Helical" evidence="1">
    <location>
        <begin position="35"/>
        <end position="61"/>
    </location>
</feature>
<gene>
    <name evidence="2" type="ORF">EDM56_25205</name>
</gene>
<keyword evidence="1" id="KW-0472">Membrane</keyword>
<dbReference type="InterPro" id="IPR020076">
    <property type="entry name" value="DUF2768"/>
</dbReference>